<keyword evidence="8" id="KW-1185">Reference proteome</keyword>
<reference evidence="7 8" key="1">
    <citation type="submission" date="2024-08" db="EMBL/GenBank/DDBJ databases">
        <title>Whole-genome sequencing of halo(alkali)philic microorganisms from hypersaline lakes.</title>
        <authorList>
            <person name="Sorokin D.Y."/>
            <person name="Merkel A.Y."/>
            <person name="Messina E."/>
            <person name="Yakimov M."/>
        </authorList>
    </citation>
    <scope>NUCLEOTIDE SEQUENCE [LARGE SCALE GENOMIC DNA]</scope>
    <source>
        <strain evidence="7 8">Cl-TMA</strain>
    </source>
</reference>
<keyword evidence="2" id="KW-0472">Membrane</keyword>
<protein>
    <submittedName>
        <fullName evidence="7">LPS assembly lipoprotein LptE</fullName>
    </submittedName>
</protein>
<dbReference type="PANTHER" id="PTHR38098:SF1">
    <property type="entry name" value="LPS-ASSEMBLY LIPOPROTEIN LPTE"/>
    <property type="match status" value="1"/>
</dbReference>
<dbReference type="Pfam" id="PF04390">
    <property type="entry name" value="LptE"/>
    <property type="match status" value="1"/>
</dbReference>
<evidence type="ECO:0000256" key="2">
    <source>
        <dbReference type="ARBA" id="ARBA00023136"/>
    </source>
</evidence>
<dbReference type="Proteomes" id="UP001575181">
    <property type="component" value="Unassembled WGS sequence"/>
</dbReference>
<accession>A0ABV4TW69</accession>
<keyword evidence="3" id="KW-0564">Palmitate</keyword>
<feature type="compositionally biased region" description="Low complexity" evidence="6">
    <location>
        <begin position="137"/>
        <end position="151"/>
    </location>
</feature>
<feature type="compositionally biased region" description="Basic and acidic residues" evidence="6">
    <location>
        <begin position="115"/>
        <end position="136"/>
    </location>
</feature>
<sequence>MKGGPLLGRMLLFAVLVALTACGYRFPGGGGFPGGIQSVYLEVDPEDSPLAQALEETLSRDRNVELVASPAAADAVLQVQGGEISSSSAAIGESGVATEYEVAVRADYRLIRDRAAGDGGAREPAEEAAGEQDREAAAAPETEGAADGAPARGPVVIRKREGLEVTSTYPFDAGSNPAAEEANKRRAGRQAAEELADRILESIKTGF</sequence>
<dbReference type="InterPro" id="IPR007485">
    <property type="entry name" value="LPS_assembly_LptE"/>
</dbReference>
<organism evidence="7 8">
    <name type="scientific">Thiohalorhabdus methylotrophus</name>
    <dbReference type="NCBI Taxonomy" id="3242694"/>
    <lineage>
        <taxon>Bacteria</taxon>
        <taxon>Pseudomonadati</taxon>
        <taxon>Pseudomonadota</taxon>
        <taxon>Gammaproteobacteria</taxon>
        <taxon>Thiohalorhabdales</taxon>
        <taxon>Thiohalorhabdaceae</taxon>
        <taxon>Thiohalorhabdus</taxon>
    </lineage>
</organism>
<keyword evidence="1" id="KW-0732">Signal</keyword>
<dbReference type="Gene3D" id="3.30.160.150">
    <property type="entry name" value="Lipoprotein like domain"/>
    <property type="match status" value="1"/>
</dbReference>
<evidence type="ECO:0000313" key="8">
    <source>
        <dbReference type="Proteomes" id="UP001575181"/>
    </source>
</evidence>
<evidence type="ECO:0000256" key="1">
    <source>
        <dbReference type="ARBA" id="ARBA00022729"/>
    </source>
</evidence>
<dbReference type="EMBL" id="JBGUAW010000003">
    <property type="protein sequence ID" value="MFA9460401.1"/>
    <property type="molecule type" value="Genomic_DNA"/>
</dbReference>
<dbReference type="PANTHER" id="PTHR38098">
    <property type="entry name" value="LPS-ASSEMBLY LIPOPROTEIN LPTE"/>
    <property type="match status" value="1"/>
</dbReference>
<keyword evidence="5 7" id="KW-0449">Lipoprotein</keyword>
<evidence type="ECO:0000256" key="4">
    <source>
        <dbReference type="ARBA" id="ARBA00023237"/>
    </source>
</evidence>
<dbReference type="RefSeq" id="WP_373655184.1">
    <property type="nucleotide sequence ID" value="NZ_JBGUAW010000003.1"/>
</dbReference>
<dbReference type="PROSITE" id="PS51257">
    <property type="entry name" value="PROKAR_LIPOPROTEIN"/>
    <property type="match status" value="1"/>
</dbReference>
<evidence type="ECO:0000256" key="3">
    <source>
        <dbReference type="ARBA" id="ARBA00023139"/>
    </source>
</evidence>
<proteinExistence type="predicted"/>
<keyword evidence="4" id="KW-0998">Cell outer membrane</keyword>
<evidence type="ECO:0000313" key="7">
    <source>
        <dbReference type="EMBL" id="MFA9460401.1"/>
    </source>
</evidence>
<name>A0ABV4TW69_9GAMM</name>
<feature type="region of interest" description="Disordered" evidence="6">
    <location>
        <begin position="115"/>
        <end position="190"/>
    </location>
</feature>
<evidence type="ECO:0000256" key="5">
    <source>
        <dbReference type="ARBA" id="ARBA00023288"/>
    </source>
</evidence>
<gene>
    <name evidence="7" type="primary">lptE</name>
    <name evidence="7" type="ORF">ACERLL_06115</name>
</gene>
<comment type="caution">
    <text evidence="7">The sequence shown here is derived from an EMBL/GenBank/DDBJ whole genome shotgun (WGS) entry which is preliminary data.</text>
</comment>
<evidence type="ECO:0000256" key="6">
    <source>
        <dbReference type="SAM" id="MobiDB-lite"/>
    </source>
</evidence>